<evidence type="ECO:0000259" key="3">
    <source>
        <dbReference type="PROSITE" id="PS50887"/>
    </source>
</evidence>
<keyword evidence="1" id="KW-0812">Transmembrane</keyword>
<dbReference type="GO" id="GO:0005886">
    <property type="term" value="C:plasma membrane"/>
    <property type="evidence" value="ECO:0007669"/>
    <property type="project" value="TreeGrafter"/>
</dbReference>
<evidence type="ECO:0000256" key="1">
    <source>
        <dbReference type="SAM" id="Phobius"/>
    </source>
</evidence>
<name>A0A926D178_9FIRM</name>
<keyword evidence="5" id="KW-1185">Reference proteome</keyword>
<dbReference type="Pfam" id="PF00990">
    <property type="entry name" value="GGDEF"/>
    <property type="match status" value="1"/>
</dbReference>
<evidence type="ECO:0000256" key="2">
    <source>
        <dbReference type="SAM" id="SignalP"/>
    </source>
</evidence>
<dbReference type="SUPFAM" id="SSF55073">
    <property type="entry name" value="Nucleotide cyclase"/>
    <property type="match status" value="1"/>
</dbReference>
<dbReference type="AlphaFoldDB" id="A0A926D178"/>
<feature type="chain" id="PRO_5037112000" evidence="2">
    <location>
        <begin position="24"/>
        <end position="821"/>
    </location>
</feature>
<accession>A0A926D178</accession>
<dbReference type="CDD" id="cd01949">
    <property type="entry name" value="GGDEF"/>
    <property type="match status" value="1"/>
</dbReference>
<dbReference type="Gene3D" id="3.30.70.270">
    <property type="match status" value="1"/>
</dbReference>
<dbReference type="PROSITE" id="PS50887">
    <property type="entry name" value="GGDEF"/>
    <property type="match status" value="1"/>
</dbReference>
<dbReference type="SMART" id="SM00062">
    <property type="entry name" value="PBPb"/>
    <property type="match status" value="2"/>
</dbReference>
<dbReference type="CDD" id="cd01007">
    <property type="entry name" value="PBP2_BvgS_HisK_like"/>
    <property type="match status" value="1"/>
</dbReference>
<dbReference type="EMBL" id="JACRSO010000003">
    <property type="protein sequence ID" value="MBC8529644.1"/>
    <property type="molecule type" value="Genomic_DNA"/>
</dbReference>
<dbReference type="GO" id="GO:0052621">
    <property type="term" value="F:diguanylate cyclase activity"/>
    <property type="evidence" value="ECO:0007669"/>
    <property type="project" value="TreeGrafter"/>
</dbReference>
<dbReference type="PANTHER" id="PTHR45138:SF9">
    <property type="entry name" value="DIGUANYLATE CYCLASE DGCM-RELATED"/>
    <property type="match status" value="1"/>
</dbReference>
<dbReference type="InterPro" id="IPR001638">
    <property type="entry name" value="Solute-binding_3/MltF_N"/>
</dbReference>
<dbReference type="SUPFAM" id="SSF53850">
    <property type="entry name" value="Periplasmic binding protein-like II"/>
    <property type="match status" value="2"/>
</dbReference>
<dbReference type="NCBIfam" id="TIGR00254">
    <property type="entry name" value="GGDEF"/>
    <property type="match status" value="1"/>
</dbReference>
<dbReference type="SMART" id="SM00267">
    <property type="entry name" value="GGDEF"/>
    <property type="match status" value="1"/>
</dbReference>
<keyword evidence="2" id="KW-0732">Signal</keyword>
<dbReference type="PANTHER" id="PTHR45138">
    <property type="entry name" value="REGULATORY COMPONENTS OF SENSORY TRANSDUCTION SYSTEM"/>
    <property type="match status" value="1"/>
</dbReference>
<keyword evidence="1" id="KW-1133">Transmembrane helix</keyword>
<feature type="transmembrane region" description="Helical" evidence="1">
    <location>
        <begin position="502"/>
        <end position="525"/>
    </location>
</feature>
<dbReference type="Gene3D" id="3.40.190.10">
    <property type="entry name" value="Periplasmic binding protein-like II"/>
    <property type="match status" value="3"/>
</dbReference>
<protein>
    <submittedName>
        <fullName evidence="4">Transporter substrate-binding domain-containing protein</fullName>
    </submittedName>
</protein>
<evidence type="ECO:0000313" key="5">
    <source>
        <dbReference type="Proteomes" id="UP000654279"/>
    </source>
</evidence>
<dbReference type="RefSeq" id="WP_249285457.1">
    <property type="nucleotide sequence ID" value="NZ_JACRSO010000003.1"/>
</dbReference>
<dbReference type="GO" id="GO:0043709">
    <property type="term" value="P:cell adhesion involved in single-species biofilm formation"/>
    <property type="evidence" value="ECO:0007669"/>
    <property type="project" value="TreeGrafter"/>
</dbReference>
<feature type="domain" description="GGDEF" evidence="3">
    <location>
        <begin position="686"/>
        <end position="816"/>
    </location>
</feature>
<dbReference type="GO" id="GO:1902201">
    <property type="term" value="P:negative regulation of bacterial-type flagellum-dependent cell motility"/>
    <property type="evidence" value="ECO:0007669"/>
    <property type="project" value="TreeGrafter"/>
</dbReference>
<feature type="signal peptide" evidence="2">
    <location>
        <begin position="1"/>
        <end position="23"/>
    </location>
</feature>
<keyword evidence="1" id="KW-0472">Membrane</keyword>
<dbReference type="InterPro" id="IPR050469">
    <property type="entry name" value="Diguanylate_Cyclase"/>
</dbReference>
<dbReference type="InterPro" id="IPR029787">
    <property type="entry name" value="Nucleotide_cyclase"/>
</dbReference>
<dbReference type="InterPro" id="IPR043128">
    <property type="entry name" value="Rev_trsase/Diguanyl_cyclase"/>
</dbReference>
<dbReference type="Pfam" id="PF00497">
    <property type="entry name" value="SBP_bac_3"/>
    <property type="match status" value="2"/>
</dbReference>
<sequence length="821" mass="90921">MKKVLALILAALLFCCMAAPALAQAPGGRVVRVAYPIQPGLSDKDEFGKYSGYTYEYLEELAQYTGWDYEFVEVEGSADESLTKLMEMVENGQVDLMGGMLYSDALAQQYDYSSYSYGTVETVLQAPYETAQTALINSQANQHMRIAVVKTSGARIGELEEFCKINLVEPEYVLCADANEQVEAVRQGRADALLNTSLNYLEGVRTVARFAQKPFYFITTKGQSTGLMEELSGAMLAMEQANPQFSAALFEKYFASTAGELALSEEEQAYVAQAGTLRVGYLQNKAPFQYQGEDGQARGISIDLLTQIANNTGLHFSFIPAKDMEALSKLVQGGQVDLVAGMTYNYDAARAQGLSMTRSYLSAQYIMLVREGTQEANLAQSPLALLEWSQYEGSADTPIKRYPTQEACIRAVLDGQAGYTYVDTYTAQYYMNQPGYSGLKSIPQTYEARKVCFGMAKPGSKELLSILNKAVADIPELDMQSVIFQNTVQKQPVTLLTLLAQYPLESVCILAGVALVVIGLLLALLRLRARAGRRTALELKRHYQVYALVNEYFFEYDFKKDEAVIFIPSEAGENRRMVRMNASQASQPGMEESQRLFRQTITSGQNGVQEIYLKCQDGRYHWLRLIIETVYDGEQAAYALGRINVIDSEKREKDALEQKAQLDGLTRLYNAEYSRLFVQEALERGEMGALVLVDIDHFKQVNDRWGHPQGDAALQRVAALLKENFREGDILGRPGGDEFLAYLPGTIGPEALGQKCAALCRRVEETVLENGGRITVSVGAALALPQEGYAALYRRADQALYAAKAQGRNGWTVAPREKEAT</sequence>
<proteinExistence type="predicted"/>
<gene>
    <name evidence="4" type="ORF">H8699_09415</name>
</gene>
<organism evidence="4 5">
    <name type="scientific">Luoshenia tenuis</name>
    <dbReference type="NCBI Taxonomy" id="2763654"/>
    <lineage>
        <taxon>Bacteria</taxon>
        <taxon>Bacillati</taxon>
        <taxon>Bacillota</taxon>
        <taxon>Clostridia</taxon>
        <taxon>Christensenellales</taxon>
        <taxon>Christensenellaceae</taxon>
        <taxon>Luoshenia</taxon>
    </lineage>
</organism>
<reference evidence="4" key="1">
    <citation type="submission" date="2020-08" db="EMBL/GenBank/DDBJ databases">
        <title>Genome public.</title>
        <authorList>
            <person name="Liu C."/>
            <person name="Sun Q."/>
        </authorList>
    </citation>
    <scope>NUCLEOTIDE SEQUENCE</scope>
    <source>
        <strain evidence="4">NSJ-44</strain>
    </source>
</reference>
<comment type="caution">
    <text evidence="4">The sequence shown here is derived from an EMBL/GenBank/DDBJ whole genome shotgun (WGS) entry which is preliminary data.</text>
</comment>
<dbReference type="Proteomes" id="UP000654279">
    <property type="component" value="Unassembled WGS sequence"/>
</dbReference>
<dbReference type="InterPro" id="IPR000160">
    <property type="entry name" value="GGDEF_dom"/>
</dbReference>
<evidence type="ECO:0000313" key="4">
    <source>
        <dbReference type="EMBL" id="MBC8529644.1"/>
    </source>
</evidence>